<keyword evidence="2" id="KW-1185">Reference proteome</keyword>
<proteinExistence type="predicted"/>
<protein>
    <submittedName>
        <fullName evidence="1">Uncharacterized protein</fullName>
    </submittedName>
</protein>
<name>A0ABV7X5R0_9SPHN</name>
<sequence>MAEIRNGASGHLAIEAVHDGPCGIQAGDGTIVAFRWARRGVRPDQAVGRAAMLDGEPFFVASAARSKITEGFYVLRLERAGV</sequence>
<reference evidence="2" key="1">
    <citation type="journal article" date="2019" name="Int. J. Syst. Evol. Microbiol.">
        <title>The Global Catalogue of Microorganisms (GCM) 10K type strain sequencing project: providing services to taxonomists for standard genome sequencing and annotation.</title>
        <authorList>
            <consortium name="The Broad Institute Genomics Platform"/>
            <consortium name="The Broad Institute Genome Sequencing Center for Infectious Disease"/>
            <person name="Wu L."/>
            <person name="Ma J."/>
        </authorList>
    </citation>
    <scope>NUCLEOTIDE SEQUENCE [LARGE SCALE GENOMIC DNA]</scope>
    <source>
        <strain evidence="2">KCTC 42644</strain>
    </source>
</reference>
<dbReference type="RefSeq" id="WP_380855871.1">
    <property type="nucleotide sequence ID" value="NZ_JBHRXV010000001.1"/>
</dbReference>
<dbReference type="Proteomes" id="UP001595615">
    <property type="component" value="Unassembled WGS sequence"/>
</dbReference>
<accession>A0ABV7X5R0</accession>
<evidence type="ECO:0000313" key="2">
    <source>
        <dbReference type="Proteomes" id="UP001595615"/>
    </source>
</evidence>
<dbReference type="EMBL" id="JBHRXV010000001">
    <property type="protein sequence ID" value="MFC3711276.1"/>
    <property type="molecule type" value="Genomic_DNA"/>
</dbReference>
<evidence type="ECO:0000313" key="1">
    <source>
        <dbReference type="EMBL" id="MFC3711276.1"/>
    </source>
</evidence>
<organism evidence="1 2">
    <name type="scientific">Sphingoaurantiacus capsulatus</name>
    <dbReference type="NCBI Taxonomy" id="1771310"/>
    <lineage>
        <taxon>Bacteria</taxon>
        <taxon>Pseudomonadati</taxon>
        <taxon>Pseudomonadota</taxon>
        <taxon>Alphaproteobacteria</taxon>
        <taxon>Sphingomonadales</taxon>
        <taxon>Sphingosinicellaceae</taxon>
        <taxon>Sphingoaurantiacus</taxon>
    </lineage>
</organism>
<gene>
    <name evidence="1" type="ORF">ACFOMD_01755</name>
</gene>
<comment type="caution">
    <text evidence="1">The sequence shown here is derived from an EMBL/GenBank/DDBJ whole genome shotgun (WGS) entry which is preliminary data.</text>
</comment>